<evidence type="ECO:0000256" key="2">
    <source>
        <dbReference type="ARBA" id="ARBA00023155"/>
    </source>
</evidence>
<evidence type="ECO:0000313" key="6">
    <source>
        <dbReference type="Proteomes" id="UP000095280"/>
    </source>
</evidence>
<evidence type="ECO:0000259" key="5">
    <source>
        <dbReference type="Pfam" id="PF05920"/>
    </source>
</evidence>
<proteinExistence type="predicted"/>
<dbReference type="AlphaFoldDB" id="A0A1I8FLR4"/>
<name>A0A1I8FLR4_9PLAT</name>
<keyword evidence="2" id="KW-0371">Homeobox</keyword>
<evidence type="ECO:0000256" key="3">
    <source>
        <dbReference type="ARBA" id="ARBA00023242"/>
    </source>
</evidence>
<feature type="compositionally biased region" description="Low complexity" evidence="4">
    <location>
        <begin position="63"/>
        <end position="75"/>
    </location>
</feature>
<protein>
    <submittedName>
        <fullName evidence="7">Homeobox_KN domain-containing protein</fullName>
    </submittedName>
</protein>
<dbReference type="InterPro" id="IPR008422">
    <property type="entry name" value="KN_HD"/>
</dbReference>
<evidence type="ECO:0000256" key="4">
    <source>
        <dbReference type="SAM" id="MobiDB-lite"/>
    </source>
</evidence>
<dbReference type="GO" id="GO:0006355">
    <property type="term" value="P:regulation of DNA-templated transcription"/>
    <property type="evidence" value="ECO:0007669"/>
    <property type="project" value="InterPro"/>
</dbReference>
<feature type="region of interest" description="Disordered" evidence="4">
    <location>
        <begin position="63"/>
        <end position="103"/>
    </location>
</feature>
<dbReference type="Gene3D" id="1.10.10.60">
    <property type="entry name" value="Homeodomain-like"/>
    <property type="match status" value="1"/>
</dbReference>
<feature type="domain" description="KN homeodomain" evidence="5">
    <location>
        <begin position="108"/>
        <end position="136"/>
    </location>
</feature>
<dbReference type="GO" id="GO:0003677">
    <property type="term" value="F:DNA binding"/>
    <property type="evidence" value="ECO:0007669"/>
    <property type="project" value="UniProtKB-KW"/>
</dbReference>
<organism evidence="6 7">
    <name type="scientific">Macrostomum lignano</name>
    <dbReference type="NCBI Taxonomy" id="282301"/>
    <lineage>
        <taxon>Eukaryota</taxon>
        <taxon>Metazoa</taxon>
        <taxon>Spiralia</taxon>
        <taxon>Lophotrochozoa</taxon>
        <taxon>Platyhelminthes</taxon>
        <taxon>Rhabditophora</taxon>
        <taxon>Macrostomorpha</taxon>
        <taxon>Macrostomida</taxon>
        <taxon>Macrostomidae</taxon>
        <taxon>Macrostomum</taxon>
    </lineage>
</organism>
<dbReference type="Pfam" id="PF05920">
    <property type="entry name" value="Homeobox_KN"/>
    <property type="match status" value="1"/>
</dbReference>
<evidence type="ECO:0000256" key="1">
    <source>
        <dbReference type="ARBA" id="ARBA00023125"/>
    </source>
</evidence>
<keyword evidence="1" id="KW-0238">DNA-binding</keyword>
<accession>A0A1I8FLR4</accession>
<keyword evidence="3" id="KW-0539">Nucleus</keyword>
<dbReference type="WBParaSite" id="maker-unitig_39540-snap-gene-0.2-mRNA-1">
    <property type="protein sequence ID" value="maker-unitig_39540-snap-gene-0.2-mRNA-1"/>
    <property type="gene ID" value="maker-unitig_39540-snap-gene-0.2"/>
</dbReference>
<dbReference type="Proteomes" id="UP000095280">
    <property type="component" value="Unplaced"/>
</dbReference>
<keyword evidence="6" id="KW-1185">Reference proteome</keyword>
<evidence type="ECO:0000313" key="7">
    <source>
        <dbReference type="WBParaSite" id="maker-unitig_39540-snap-gene-0.2-mRNA-1"/>
    </source>
</evidence>
<reference evidence="7" key="1">
    <citation type="submission" date="2016-11" db="UniProtKB">
        <authorList>
            <consortium name="WormBaseParasite"/>
        </authorList>
    </citation>
    <scope>IDENTIFICATION</scope>
</reference>
<sequence>VWQQVLQQAATSRTIRSIRAIRCQRLPPTQWQRGFEQQQNPHHQDGNCIASLASATTDTAAAAAASRSTAATTSSPDESALKWRHPAGHAEEARQRPSGQRAVEGVMRQHADNPYPSKREKSALAALTNMSFAQISPGSPTPVEDLRRTPMAVRMAANSAAAVAAAREAPTASQQQKQQQLMRPLLVAGAATA</sequence>